<proteinExistence type="predicted"/>
<sequence>MTAVFIKAGTVGLPHLRLLNLQDDLLDHSSSSFADEMYYVNGQEKHSTVGTSIPVSVFWSVFSFTVYIPALRTQGQVLTKEVFSYTMY</sequence>
<accession>A0A8D0I727</accession>
<dbReference type="Ensembl" id="ENSSSCT00015011815.1">
    <property type="protein sequence ID" value="ENSSSCP00015004665.1"/>
    <property type="gene ID" value="ENSSSCG00015008954.1"/>
</dbReference>
<protein>
    <submittedName>
        <fullName evidence="1">Uncharacterized protein</fullName>
    </submittedName>
</protein>
<dbReference type="Ensembl" id="ENSSSCT00060074429.1">
    <property type="protein sequence ID" value="ENSSSCP00060032118.1"/>
    <property type="gene ID" value="ENSSSCG00060054670.1"/>
</dbReference>
<dbReference type="Proteomes" id="UP000694726">
    <property type="component" value="Unplaced"/>
</dbReference>
<organism evidence="1 2">
    <name type="scientific">Sus scrofa</name>
    <name type="common">Pig</name>
    <dbReference type="NCBI Taxonomy" id="9823"/>
    <lineage>
        <taxon>Eukaryota</taxon>
        <taxon>Metazoa</taxon>
        <taxon>Chordata</taxon>
        <taxon>Craniata</taxon>
        <taxon>Vertebrata</taxon>
        <taxon>Euteleostomi</taxon>
        <taxon>Mammalia</taxon>
        <taxon>Eutheria</taxon>
        <taxon>Laurasiatheria</taxon>
        <taxon>Artiodactyla</taxon>
        <taxon>Suina</taxon>
        <taxon>Suidae</taxon>
        <taxon>Sus</taxon>
    </lineage>
</organism>
<reference evidence="1" key="1">
    <citation type="submission" date="2025-05" db="UniProtKB">
        <authorList>
            <consortium name="Ensembl"/>
        </authorList>
    </citation>
    <scope>IDENTIFICATION</scope>
</reference>
<evidence type="ECO:0000313" key="2">
    <source>
        <dbReference type="Proteomes" id="UP000694723"/>
    </source>
</evidence>
<dbReference type="AlphaFoldDB" id="A0A8D0I727"/>
<dbReference type="Proteomes" id="UP000694723">
    <property type="component" value="Unplaced"/>
</dbReference>
<name>A0A8D0I727_PIG</name>
<evidence type="ECO:0000313" key="1">
    <source>
        <dbReference type="Ensembl" id="ENSSSCP00060032118.1"/>
    </source>
</evidence>